<dbReference type="Proteomes" id="UP001221757">
    <property type="component" value="Unassembled WGS sequence"/>
</dbReference>
<evidence type="ECO:0000256" key="1">
    <source>
        <dbReference type="SAM" id="SignalP"/>
    </source>
</evidence>
<accession>A0AAD7D9W8</accession>
<evidence type="ECO:0000313" key="3">
    <source>
        <dbReference type="Proteomes" id="UP001221757"/>
    </source>
</evidence>
<proteinExistence type="predicted"/>
<reference evidence="2" key="1">
    <citation type="submission" date="2023-03" db="EMBL/GenBank/DDBJ databases">
        <title>Massive genome expansion in bonnet fungi (Mycena s.s.) driven by repeated elements and novel gene families across ecological guilds.</title>
        <authorList>
            <consortium name="Lawrence Berkeley National Laboratory"/>
            <person name="Harder C.B."/>
            <person name="Miyauchi S."/>
            <person name="Viragh M."/>
            <person name="Kuo A."/>
            <person name="Thoen E."/>
            <person name="Andreopoulos B."/>
            <person name="Lu D."/>
            <person name="Skrede I."/>
            <person name="Drula E."/>
            <person name="Henrissat B."/>
            <person name="Morin E."/>
            <person name="Kohler A."/>
            <person name="Barry K."/>
            <person name="LaButti K."/>
            <person name="Morin E."/>
            <person name="Salamov A."/>
            <person name="Lipzen A."/>
            <person name="Mereny Z."/>
            <person name="Hegedus B."/>
            <person name="Baldrian P."/>
            <person name="Stursova M."/>
            <person name="Weitz H."/>
            <person name="Taylor A."/>
            <person name="Grigoriev I.V."/>
            <person name="Nagy L.G."/>
            <person name="Martin F."/>
            <person name="Kauserud H."/>
        </authorList>
    </citation>
    <scope>NUCLEOTIDE SEQUENCE</scope>
    <source>
        <strain evidence="2">CBHHK067</strain>
    </source>
</reference>
<keyword evidence="1" id="KW-0732">Signal</keyword>
<keyword evidence="3" id="KW-1185">Reference proteome</keyword>
<dbReference type="EMBL" id="JARKIE010000097">
    <property type="protein sequence ID" value="KAJ7686292.1"/>
    <property type="molecule type" value="Genomic_DNA"/>
</dbReference>
<dbReference type="AlphaFoldDB" id="A0AAD7D9W8"/>
<organism evidence="2 3">
    <name type="scientific">Mycena rosella</name>
    <name type="common">Pink bonnet</name>
    <name type="synonym">Agaricus rosellus</name>
    <dbReference type="NCBI Taxonomy" id="1033263"/>
    <lineage>
        <taxon>Eukaryota</taxon>
        <taxon>Fungi</taxon>
        <taxon>Dikarya</taxon>
        <taxon>Basidiomycota</taxon>
        <taxon>Agaricomycotina</taxon>
        <taxon>Agaricomycetes</taxon>
        <taxon>Agaricomycetidae</taxon>
        <taxon>Agaricales</taxon>
        <taxon>Marasmiineae</taxon>
        <taxon>Mycenaceae</taxon>
        <taxon>Mycena</taxon>
    </lineage>
</organism>
<evidence type="ECO:0000313" key="2">
    <source>
        <dbReference type="EMBL" id="KAJ7686292.1"/>
    </source>
</evidence>
<comment type="caution">
    <text evidence="2">The sequence shown here is derived from an EMBL/GenBank/DDBJ whole genome shotgun (WGS) entry which is preliminary data.</text>
</comment>
<protein>
    <submittedName>
        <fullName evidence="2">Uncharacterized protein</fullName>
    </submittedName>
</protein>
<name>A0AAD7D9W8_MYCRO</name>
<gene>
    <name evidence="2" type="ORF">B0H17DRAFT_1137000</name>
</gene>
<sequence>MFKLLLILPFFVSLMAIAAPIGPDGLVERNLRHKGGAGAAAVAATPTAVAAGGATPVAIAAGEATQAAVAAASDTPTDFANSVATACTNLDISALAFGNPDEPDATLNPCSFFTNPFPCTTDPDRATQLNLSLCPPGTPINDNPGTVGTVGNVAGKVPMSLSGAAAINATRTVTAAPGSTACTPFTPDTASIAALGDVDLPPCATVATPFQCTNDQGRAAHLFLTPGSESTFHRSAHLELRQVLSALCEFPPPQEVWTMELHQPKLLLENIGITVVFQWIAIYEMKQFIGYGGVRV</sequence>
<feature type="signal peptide" evidence="1">
    <location>
        <begin position="1"/>
        <end position="18"/>
    </location>
</feature>
<feature type="chain" id="PRO_5041948272" evidence="1">
    <location>
        <begin position="19"/>
        <end position="296"/>
    </location>
</feature>